<dbReference type="Proteomes" id="UP000236630">
    <property type="component" value="Unassembled WGS sequence"/>
</dbReference>
<protein>
    <submittedName>
        <fullName evidence="1">Uncharacterized protein</fullName>
    </submittedName>
</protein>
<accession>A0A2H5QQ94</accession>
<dbReference type="AlphaFoldDB" id="A0A2H5QQ94"/>
<dbReference type="PANTHER" id="PTHR33018">
    <property type="entry name" value="OS10G0338966 PROTEIN-RELATED"/>
    <property type="match status" value="1"/>
</dbReference>
<comment type="caution">
    <text evidence="1">The sequence shown here is derived from an EMBL/GenBank/DDBJ whole genome shotgun (WGS) entry which is preliminary data.</text>
</comment>
<gene>
    <name evidence="1" type="ORF">CUMW_248820</name>
</gene>
<organism evidence="1 2">
    <name type="scientific">Citrus unshiu</name>
    <name type="common">Satsuma mandarin</name>
    <name type="synonym">Citrus nobilis var. unshiu</name>
    <dbReference type="NCBI Taxonomy" id="55188"/>
    <lineage>
        <taxon>Eukaryota</taxon>
        <taxon>Viridiplantae</taxon>
        <taxon>Streptophyta</taxon>
        <taxon>Embryophyta</taxon>
        <taxon>Tracheophyta</taxon>
        <taxon>Spermatophyta</taxon>
        <taxon>Magnoliopsida</taxon>
        <taxon>eudicotyledons</taxon>
        <taxon>Gunneridae</taxon>
        <taxon>Pentapetalae</taxon>
        <taxon>rosids</taxon>
        <taxon>malvids</taxon>
        <taxon>Sapindales</taxon>
        <taxon>Rutaceae</taxon>
        <taxon>Aurantioideae</taxon>
        <taxon>Citrus</taxon>
    </lineage>
</organism>
<keyword evidence="2" id="KW-1185">Reference proteome</keyword>
<name>A0A2H5QQ94_CITUN</name>
<dbReference type="EMBL" id="BDQV01000579">
    <property type="protein sequence ID" value="GAY66445.1"/>
    <property type="molecule type" value="Genomic_DNA"/>
</dbReference>
<dbReference type="PANTHER" id="PTHR33018:SF31">
    <property type="entry name" value="TRANSPOSASE, PTTA_EN_SPM, PLANT"/>
    <property type="match status" value="1"/>
</dbReference>
<sequence>MEVMIGKAETISGCEKEKRRSFNIKGRRAPYRKAKKIIIGIIREEMKRKIIIEECCFSNIEESCRKYELDLLFFCSRERRAKNIYNHCLSRKGYVGLKEELQQATRNNKDISRSTLWKTVHKNKKDEITKKSEEGVIATGGRNDVLTIALGTPESSSRVRTGGHFATPSSYFGRKKTKFLIQQ</sequence>
<proteinExistence type="predicted"/>
<reference evidence="1 2" key="1">
    <citation type="journal article" date="2017" name="Front. Genet.">
        <title>Draft sequencing of the heterozygous diploid genome of Satsuma (Citrus unshiu Marc.) using a hybrid assembly approach.</title>
        <authorList>
            <person name="Shimizu T."/>
            <person name="Tanizawa Y."/>
            <person name="Mochizuki T."/>
            <person name="Nagasaki H."/>
            <person name="Yoshioka T."/>
            <person name="Toyoda A."/>
            <person name="Fujiyama A."/>
            <person name="Kaminuma E."/>
            <person name="Nakamura Y."/>
        </authorList>
    </citation>
    <scope>NUCLEOTIDE SEQUENCE [LARGE SCALE GENOMIC DNA]</scope>
    <source>
        <strain evidence="2">cv. Miyagawa wase</strain>
    </source>
</reference>
<evidence type="ECO:0000313" key="2">
    <source>
        <dbReference type="Proteomes" id="UP000236630"/>
    </source>
</evidence>
<evidence type="ECO:0000313" key="1">
    <source>
        <dbReference type="EMBL" id="GAY66445.1"/>
    </source>
</evidence>